<gene>
    <name evidence="3" type="ORF">HU200_048938</name>
</gene>
<evidence type="ECO:0000313" key="3">
    <source>
        <dbReference type="EMBL" id="KAF8673375.1"/>
    </source>
</evidence>
<dbReference type="OrthoDB" id="784816at2759"/>
<name>A0A835EBS3_9POAL</name>
<comment type="similarity">
    <text evidence="1">Belongs to the UDP-glycosyltransferase family.</text>
</comment>
<keyword evidence="4" id="KW-1185">Reference proteome</keyword>
<evidence type="ECO:0000313" key="4">
    <source>
        <dbReference type="Proteomes" id="UP000636709"/>
    </source>
</evidence>
<evidence type="ECO:0000256" key="2">
    <source>
        <dbReference type="ARBA" id="ARBA00022679"/>
    </source>
</evidence>
<comment type="caution">
    <text evidence="3">The sequence shown here is derived from an EMBL/GenBank/DDBJ whole genome shotgun (WGS) entry which is preliminary data.</text>
</comment>
<dbReference type="InterPro" id="IPR002213">
    <property type="entry name" value="UDP_glucos_trans"/>
</dbReference>
<dbReference type="InterPro" id="IPR050481">
    <property type="entry name" value="UDP-glycosyltransf_plant"/>
</dbReference>
<dbReference type="AlphaFoldDB" id="A0A835EBS3"/>
<sequence>MDAKGFSPPPPSSSPRPLHIVICPWLAFGHMLPYLELADRLASRGHHVTYITTPRNLTRLPPPRRRHHTAGGAIGLLALPLPPVDGLPAGAESTNDVPADKLPHLWDAFDRLAAPFSDYLAAACSAAGERPDWILADTFHHWAAAAAVDHGVPCALLQPTAAMIAAIACGASDSTELTAGATVYEQMAVVGKPPATMPRYEWEGDAALFVPLGSSGLSAARRCSMALEKSTIAAIRSCPEWELDALATAAKLLGKPLVPLGLLPPSNDGGRGAGAHRDDASVRWLDAKPAKSVVYVALGSEVPLSLELVHELALGLELAGTRFLWALRKPTGVTDDGEVLPAGFQERTKSYGHVAMGWVPQVAVLAHGAVGAFLTHCGRNSLIEGLMYGHPLIMLSIFGDQGPNARLMEGRKVGVQVERDESDGSFDRHGVEKAVKAVMVEEGSRRVFVDNAKKMQEIVADTELQERYIDEFVQRLRCYTTADANSSASV</sequence>
<dbReference type="EMBL" id="JACEFO010002208">
    <property type="protein sequence ID" value="KAF8673375.1"/>
    <property type="molecule type" value="Genomic_DNA"/>
</dbReference>
<reference evidence="3" key="1">
    <citation type="submission" date="2020-07" db="EMBL/GenBank/DDBJ databases">
        <title>Genome sequence and genetic diversity analysis of an under-domesticated orphan crop, white fonio (Digitaria exilis).</title>
        <authorList>
            <person name="Bennetzen J.L."/>
            <person name="Chen S."/>
            <person name="Ma X."/>
            <person name="Wang X."/>
            <person name="Yssel A.E.J."/>
            <person name="Chaluvadi S.R."/>
            <person name="Johnson M."/>
            <person name="Gangashetty P."/>
            <person name="Hamidou F."/>
            <person name="Sanogo M.D."/>
            <person name="Zwaenepoel A."/>
            <person name="Wallace J."/>
            <person name="Van De Peer Y."/>
            <person name="Van Deynze A."/>
        </authorList>
    </citation>
    <scope>NUCLEOTIDE SEQUENCE</scope>
    <source>
        <tissue evidence="3">Leaves</tissue>
    </source>
</reference>
<evidence type="ECO:0000256" key="1">
    <source>
        <dbReference type="ARBA" id="ARBA00009995"/>
    </source>
</evidence>
<dbReference type="PANTHER" id="PTHR48049">
    <property type="entry name" value="GLYCOSYLTRANSFERASE"/>
    <property type="match status" value="1"/>
</dbReference>
<dbReference type="CDD" id="cd03784">
    <property type="entry name" value="GT1_Gtf-like"/>
    <property type="match status" value="1"/>
</dbReference>
<proteinExistence type="inferred from homology"/>
<accession>A0A835EBS3</accession>
<organism evidence="3 4">
    <name type="scientific">Digitaria exilis</name>
    <dbReference type="NCBI Taxonomy" id="1010633"/>
    <lineage>
        <taxon>Eukaryota</taxon>
        <taxon>Viridiplantae</taxon>
        <taxon>Streptophyta</taxon>
        <taxon>Embryophyta</taxon>
        <taxon>Tracheophyta</taxon>
        <taxon>Spermatophyta</taxon>
        <taxon>Magnoliopsida</taxon>
        <taxon>Liliopsida</taxon>
        <taxon>Poales</taxon>
        <taxon>Poaceae</taxon>
        <taxon>PACMAD clade</taxon>
        <taxon>Panicoideae</taxon>
        <taxon>Panicodae</taxon>
        <taxon>Paniceae</taxon>
        <taxon>Anthephorinae</taxon>
        <taxon>Digitaria</taxon>
    </lineage>
</organism>
<dbReference type="GO" id="GO:0035251">
    <property type="term" value="F:UDP-glucosyltransferase activity"/>
    <property type="evidence" value="ECO:0007669"/>
    <property type="project" value="InterPro"/>
</dbReference>
<dbReference type="Pfam" id="PF00201">
    <property type="entry name" value="UDPGT"/>
    <property type="match status" value="1"/>
</dbReference>
<dbReference type="Proteomes" id="UP000636709">
    <property type="component" value="Unassembled WGS sequence"/>
</dbReference>
<dbReference type="SUPFAM" id="SSF53756">
    <property type="entry name" value="UDP-Glycosyltransferase/glycogen phosphorylase"/>
    <property type="match status" value="1"/>
</dbReference>
<keyword evidence="2" id="KW-0808">Transferase</keyword>
<dbReference type="FunFam" id="3.40.50.2000:FF:000037">
    <property type="entry name" value="Glycosyltransferase"/>
    <property type="match status" value="1"/>
</dbReference>
<protein>
    <recommendedName>
        <fullName evidence="5">Glycosyltransferase</fullName>
    </recommendedName>
</protein>
<dbReference type="Gene3D" id="3.40.50.2000">
    <property type="entry name" value="Glycogen Phosphorylase B"/>
    <property type="match status" value="2"/>
</dbReference>
<dbReference type="PANTHER" id="PTHR48049:SF158">
    <property type="entry name" value="OS06G0216100 PROTEIN"/>
    <property type="match status" value="1"/>
</dbReference>
<evidence type="ECO:0008006" key="5">
    <source>
        <dbReference type="Google" id="ProtNLM"/>
    </source>
</evidence>